<dbReference type="SMART" id="SM00174">
    <property type="entry name" value="RHO"/>
    <property type="match status" value="1"/>
</dbReference>
<accession>A0AAI8YR71</accession>
<evidence type="ECO:0000256" key="2">
    <source>
        <dbReference type="ARBA" id="ARBA00023134"/>
    </source>
</evidence>
<dbReference type="Gene3D" id="3.40.50.300">
    <property type="entry name" value="P-loop containing nucleotide triphosphate hydrolases"/>
    <property type="match status" value="1"/>
</dbReference>
<dbReference type="Proteomes" id="UP001296104">
    <property type="component" value="Unassembled WGS sequence"/>
</dbReference>
<evidence type="ECO:0000256" key="1">
    <source>
        <dbReference type="ARBA" id="ARBA00022741"/>
    </source>
</evidence>
<comment type="caution">
    <text evidence="3">The sequence shown here is derived from an EMBL/GenBank/DDBJ whole genome shotgun (WGS) entry which is preliminary data.</text>
</comment>
<dbReference type="GO" id="GO:0005525">
    <property type="term" value="F:GTP binding"/>
    <property type="evidence" value="ECO:0007669"/>
    <property type="project" value="UniProtKB-KW"/>
</dbReference>
<dbReference type="PANTHER" id="PTHR24072">
    <property type="entry name" value="RHO FAMILY GTPASE"/>
    <property type="match status" value="1"/>
</dbReference>
<keyword evidence="4" id="KW-1185">Reference proteome</keyword>
<sequence length="221" mass="25009">MTLPTSEIGDAPVVPILFLGDPGIGKSTLLSRLAVGHAYTKPLPSLHDLDEPHVFNIRLYDRPYRFELYDTASPTNYTLLRPSVIVMCYSIADPASLYNLKTRWNYEVEEHFNHDESIPVIVLGLQRDVRNKEDYDGRVRRSEPILEGEKEMDSAPLNARTFVYPQEGLRVAQELRSDRYCECSALTGELCREVIEDISRTAAKTTTEKGGRSDGTHCVMM</sequence>
<dbReference type="GO" id="GO:0007264">
    <property type="term" value="P:small GTPase-mediated signal transduction"/>
    <property type="evidence" value="ECO:0007669"/>
    <property type="project" value="InterPro"/>
</dbReference>
<dbReference type="AlphaFoldDB" id="A0AAI8YR71"/>
<dbReference type="SUPFAM" id="SSF52540">
    <property type="entry name" value="P-loop containing nucleoside triphosphate hydrolases"/>
    <property type="match status" value="1"/>
</dbReference>
<gene>
    <name evidence="3" type="ORF">LECACI_7A000057</name>
</gene>
<reference evidence="3" key="1">
    <citation type="submission" date="2023-11" db="EMBL/GenBank/DDBJ databases">
        <authorList>
            <person name="Alioto T."/>
            <person name="Alioto T."/>
            <person name="Gomez Garrido J."/>
        </authorList>
    </citation>
    <scope>NUCLEOTIDE SEQUENCE</scope>
</reference>
<name>A0AAI8YR71_9PEZI</name>
<dbReference type="SMART" id="SM00173">
    <property type="entry name" value="RAS"/>
    <property type="match status" value="1"/>
</dbReference>
<dbReference type="EMBL" id="CAVMBE010000001">
    <property type="protein sequence ID" value="CAK3739013.1"/>
    <property type="molecule type" value="Genomic_DNA"/>
</dbReference>
<dbReference type="InterPro" id="IPR027417">
    <property type="entry name" value="P-loop_NTPase"/>
</dbReference>
<keyword evidence="2" id="KW-0342">GTP-binding</keyword>
<dbReference type="SMART" id="SM00175">
    <property type="entry name" value="RAB"/>
    <property type="match status" value="1"/>
</dbReference>
<evidence type="ECO:0000313" key="3">
    <source>
        <dbReference type="EMBL" id="CAK3739013.1"/>
    </source>
</evidence>
<dbReference type="PROSITE" id="PS51420">
    <property type="entry name" value="RHO"/>
    <property type="match status" value="1"/>
</dbReference>
<evidence type="ECO:0000313" key="4">
    <source>
        <dbReference type="Proteomes" id="UP001296104"/>
    </source>
</evidence>
<protein>
    <submittedName>
        <fullName evidence="3">Related to transforming rho</fullName>
    </submittedName>
</protein>
<dbReference type="InterPro" id="IPR003578">
    <property type="entry name" value="Small_GTPase_Rho"/>
</dbReference>
<dbReference type="GO" id="GO:0003924">
    <property type="term" value="F:GTPase activity"/>
    <property type="evidence" value="ECO:0007669"/>
    <property type="project" value="InterPro"/>
</dbReference>
<organism evidence="3 4">
    <name type="scientific">Lecanosticta acicola</name>
    <dbReference type="NCBI Taxonomy" id="111012"/>
    <lineage>
        <taxon>Eukaryota</taxon>
        <taxon>Fungi</taxon>
        <taxon>Dikarya</taxon>
        <taxon>Ascomycota</taxon>
        <taxon>Pezizomycotina</taxon>
        <taxon>Dothideomycetes</taxon>
        <taxon>Dothideomycetidae</taxon>
        <taxon>Mycosphaerellales</taxon>
        <taxon>Mycosphaerellaceae</taxon>
        <taxon>Lecanosticta</taxon>
    </lineage>
</organism>
<dbReference type="InterPro" id="IPR001806">
    <property type="entry name" value="Small_GTPase"/>
</dbReference>
<keyword evidence="1" id="KW-0547">Nucleotide-binding</keyword>
<proteinExistence type="predicted"/>
<dbReference type="PRINTS" id="PR00449">
    <property type="entry name" value="RASTRNSFRMNG"/>
</dbReference>
<dbReference type="Pfam" id="PF00071">
    <property type="entry name" value="Ras"/>
    <property type="match status" value="1"/>
</dbReference>